<organism evidence="1 2">
    <name type="scientific">Nocardia uniformis</name>
    <dbReference type="NCBI Taxonomy" id="53432"/>
    <lineage>
        <taxon>Bacteria</taxon>
        <taxon>Bacillati</taxon>
        <taxon>Actinomycetota</taxon>
        <taxon>Actinomycetes</taxon>
        <taxon>Mycobacteriales</taxon>
        <taxon>Nocardiaceae</taxon>
        <taxon>Nocardia</taxon>
    </lineage>
</organism>
<sequence>MSRVALGLVRTAYSDDVELDVKAVDVFIGDRGWRYPPCRWLRPTVSILLIGPNDSAYSQLLLVHNDSEAIAIVVPTMTHLIGIEAIAQSRADIYSLDGHHQPRRPYRELLGLDP</sequence>
<dbReference type="AlphaFoldDB" id="A0A849C6U3"/>
<gene>
    <name evidence="1" type="ORF">HLB23_31540</name>
</gene>
<keyword evidence="2" id="KW-1185">Reference proteome</keyword>
<reference evidence="1 2" key="1">
    <citation type="submission" date="2020-05" db="EMBL/GenBank/DDBJ databases">
        <title>MicrobeNet Type strains.</title>
        <authorList>
            <person name="Nicholson A.C."/>
        </authorList>
    </citation>
    <scope>NUCLEOTIDE SEQUENCE [LARGE SCALE GENOMIC DNA]</scope>
    <source>
        <strain evidence="1 2">JCM 3224</strain>
    </source>
</reference>
<proteinExistence type="predicted"/>
<dbReference type="EMBL" id="JABELX010000013">
    <property type="protein sequence ID" value="NNH74332.1"/>
    <property type="molecule type" value="Genomic_DNA"/>
</dbReference>
<name>A0A849C6U3_9NOCA</name>
<accession>A0A849C6U3</accession>
<protein>
    <submittedName>
        <fullName evidence="1">Uncharacterized protein</fullName>
    </submittedName>
</protein>
<evidence type="ECO:0000313" key="1">
    <source>
        <dbReference type="EMBL" id="NNH74332.1"/>
    </source>
</evidence>
<dbReference type="Proteomes" id="UP000586827">
    <property type="component" value="Unassembled WGS sequence"/>
</dbReference>
<dbReference type="RefSeq" id="WP_067523733.1">
    <property type="nucleotide sequence ID" value="NZ_JABELX010000013.1"/>
</dbReference>
<evidence type="ECO:0000313" key="2">
    <source>
        <dbReference type="Proteomes" id="UP000586827"/>
    </source>
</evidence>
<comment type="caution">
    <text evidence="1">The sequence shown here is derived from an EMBL/GenBank/DDBJ whole genome shotgun (WGS) entry which is preliminary data.</text>
</comment>